<keyword evidence="10" id="KW-0535">Nitrogen fixation</keyword>
<dbReference type="Gene3D" id="3.30.70.20">
    <property type="match status" value="2"/>
</dbReference>
<sequence>MDGSACVTGTTRGQLTWTPRFVETIDIDKCIGCGRCFKVCGRGILALMGIDEDGEAVVITAENEDELDKKVMNIVHPELCIGCESCAKVCPKKCYQHKEMQTS</sequence>
<organism evidence="13 14">
    <name type="scientific">Leptospirillum ferrooxidans (strain C2-3)</name>
    <dbReference type="NCBI Taxonomy" id="1162668"/>
    <lineage>
        <taxon>Bacteria</taxon>
        <taxon>Pseudomonadati</taxon>
        <taxon>Nitrospirota</taxon>
        <taxon>Nitrospiria</taxon>
        <taxon>Nitrospirales</taxon>
        <taxon>Nitrospiraceae</taxon>
        <taxon>Leptospirillum</taxon>
    </lineage>
</organism>
<accession>I0IS38</accession>
<dbReference type="Proteomes" id="UP000007382">
    <property type="component" value="Chromosome"/>
</dbReference>
<dbReference type="PROSITE" id="PS00198">
    <property type="entry name" value="4FE4S_FER_1"/>
    <property type="match status" value="1"/>
</dbReference>
<dbReference type="InterPro" id="IPR050572">
    <property type="entry name" value="Fe-S_Ferredoxin"/>
</dbReference>
<evidence type="ECO:0000256" key="1">
    <source>
        <dbReference type="ARBA" id="ARBA00001966"/>
    </source>
</evidence>
<comment type="function">
    <text evidence="2">Ferredoxins are iron-sulfur proteins that transfer electrons in a wide variety of metabolic reactions.</text>
</comment>
<evidence type="ECO:0000256" key="8">
    <source>
        <dbReference type="ARBA" id="ARBA00023004"/>
    </source>
</evidence>
<dbReference type="EMBL" id="AP012342">
    <property type="protein sequence ID" value="BAM08087.1"/>
    <property type="molecule type" value="Genomic_DNA"/>
</dbReference>
<evidence type="ECO:0000256" key="6">
    <source>
        <dbReference type="ARBA" id="ARBA00022737"/>
    </source>
</evidence>
<evidence type="ECO:0000256" key="5">
    <source>
        <dbReference type="ARBA" id="ARBA00022723"/>
    </source>
</evidence>
<evidence type="ECO:0000259" key="12">
    <source>
        <dbReference type="PROSITE" id="PS51379"/>
    </source>
</evidence>
<dbReference type="NCBIfam" id="TIGR02936">
    <property type="entry name" value="fdxN_nitrog"/>
    <property type="match status" value="1"/>
</dbReference>
<reference evidence="13 14" key="1">
    <citation type="journal article" date="2012" name="J. Bacteriol.">
        <title>Complete Genome Sequence of Leptospirillum ferrooxidans Strain C2-3, Isolated from a Fresh Volcanic Ash Deposit on the Island of Miyake, Japan.</title>
        <authorList>
            <person name="Fujimura R."/>
            <person name="Sato Y."/>
            <person name="Nishizawa T."/>
            <person name="Oshima K."/>
            <person name="Kim S.-W."/>
            <person name="Hattori M."/>
            <person name="Kamijo T."/>
            <person name="Ohta H."/>
        </authorList>
    </citation>
    <scope>NUCLEOTIDE SEQUENCE [LARGE SCALE GENOMIC DNA]</scope>
    <source>
        <strain evidence="13 14">C2-3</strain>
    </source>
</reference>
<evidence type="ECO:0000256" key="2">
    <source>
        <dbReference type="ARBA" id="ARBA00003532"/>
    </source>
</evidence>
<name>I0IS38_LEPFC</name>
<keyword evidence="5" id="KW-0479">Metal-binding</keyword>
<dbReference type="OrthoDB" id="9807879at2"/>
<keyword evidence="8" id="KW-0408">Iron</keyword>
<evidence type="ECO:0000256" key="10">
    <source>
        <dbReference type="ARBA" id="ARBA00023231"/>
    </source>
</evidence>
<evidence type="ECO:0000256" key="4">
    <source>
        <dbReference type="ARBA" id="ARBA00022485"/>
    </source>
</evidence>
<evidence type="ECO:0000313" key="14">
    <source>
        <dbReference type="Proteomes" id="UP000007382"/>
    </source>
</evidence>
<keyword evidence="14" id="KW-1185">Reference proteome</keyword>
<dbReference type="GO" id="GO:0046872">
    <property type="term" value="F:metal ion binding"/>
    <property type="evidence" value="ECO:0007669"/>
    <property type="project" value="UniProtKB-KW"/>
</dbReference>
<feature type="domain" description="4Fe-4S ferredoxin-type" evidence="12">
    <location>
        <begin position="71"/>
        <end position="100"/>
    </location>
</feature>
<keyword evidence="4" id="KW-0004">4Fe-4S</keyword>
<keyword evidence="9" id="KW-0411">Iron-sulfur</keyword>
<dbReference type="SUPFAM" id="SSF54862">
    <property type="entry name" value="4Fe-4S ferredoxins"/>
    <property type="match status" value="1"/>
</dbReference>
<dbReference type="InterPro" id="IPR017896">
    <property type="entry name" value="4Fe4S_Fe-S-bd"/>
</dbReference>
<dbReference type="PANTHER" id="PTHR43687">
    <property type="entry name" value="ADENYLYLSULFATE REDUCTASE, BETA SUBUNIT"/>
    <property type="match status" value="1"/>
</dbReference>
<dbReference type="InterPro" id="IPR017900">
    <property type="entry name" value="4Fe4S_Fe_S_CS"/>
</dbReference>
<dbReference type="InterPro" id="IPR014283">
    <property type="entry name" value="FdIII_4_nif"/>
</dbReference>
<dbReference type="GO" id="GO:0051539">
    <property type="term" value="F:4 iron, 4 sulfur cluster binding"/>
    <property type="evidence" value="ECO:0007669"/>
    <property type="project" value="UniProtKB-KW"/>
</dbReference>
<evidence type="ECO:0000256" key="11">
    <source>
        <dbReference type="ARBA" id="ARBA00030616"/>
    </source>
</evidence>
<keyword evidence="7" id="KW-0249">Electron transport</keyword>
<evidence type="ECO:0000256" key="7">
    <source>
        <dbReference type="ARBA" id="ARBA00022982"/>
    </source>
</evidence>
<gene>
    <name evidence="13" type="ordered locus">LFE_2416</name>
</gene>
<evidence type="ECO:0000313" key="13">
    <source>
        <dbReference type="EMBL" id="BAM08087.1"/>
    </source>
</evidence>
<reference evidence="14" key="2">
    <citation type="submission" date="2012-03" db="EMBL/GenBank/DDBJ databases">
        <title>The complete genome sequence of the pioneer microbe on fresh volcanic deposit, Leptospirillum ferrooxidans strain C2-3.</title>
        <authorList>
            <person name="Fujimura R."/>
            <person name="Sato Y."/>
            <person name="Nishizawa T."/>
            <person name="Nanba K."/>
            <person name="Oshima K."/>
            <person name="Hattori M."/>
            <person name="Kamijo T."/>
            <person name="Ohta H."/>
        </authorList>
    </citation>
    <scope>NUCLEOTIDE SEQUENCE [LARGE SCALE GENOMIC DNA]</scope>
    <source>
        <strain evidence="14">C2-3</strain>
    </source>
</reference>
<proteinExistence type="predicted"/>
<evidence type="ECO:0000256" key="9">
    <source>
        <dbReference type="ARBA" id="ARBA00023014"/>
    </source>
</evidence>
<feature type="domain" description="4Fe-4S ferredoxin-type" evidence="12">
    <location>
        <begin position="21"/>
        <end position="50"/>
    </location>
</feature>
<dbReference type="STRING" id="1162668.LFE_2416"/>
<dbReference type="RefSeq" id="WP_014450570.1">
    <property type="nucleotide sequence ID" value="NC_017094.1"/>
</dbReference>
<dbReference type="PROSITE" id="PS51379">
    <property type="entry name" value="4FE4S_FER_2"/>
    <property type="match status" value="2"/>
</dbReference>
<comment type="cofactor">
    <cofactor evidence="1">
        <name>[4Fe-4S] cluster</name>
        <dbReference type="ChEBI" id="CHEBI:49883"/>
    </cofactor>
</comment>
<dbReference type="KEGG" id="lfc:LFE_2416"/>
<dbReference type="eggNOG" id="COG1143">
    <property type="taxonomic scope" value="Bacteria"/>
</dbReference>
<dbReference type="PANTHER" id="PTHR43687:SF1">
    <property type="entry name" value="FERREDOXIN III"/>
    <property type="match status" value="1"/>
</dbReference>
<keyword evidence="6" id="KW-0677">Repeat</keyword>
<dbReference type="Pfam" id="PF12838">
    <property type="entry name" value="Fer4_7"/>
    <property type="match status" value="1"/>
</dbReference>
<dbReference type="HOGENOM" id="CLU_155272_0_0_0"/>
<protein>
    <recommendedName>
        <fullName evidence="11">Ferredoxin III</fullName>
    </recommendedName>
</protein>
<dbReference type="AlphaFoldDB" id="I0IS38"/>
<dbReference type="PATRIC" id="fig|1162668.3.peg.2871"/>
<keyword evidence="3" id="KW-0813">Transport</keyword>
<evidence type="ECO:0000256" key="3">
    <source>
        <dbReference type="ARBA" id="ARBA00022448"/>
    </source>
</evidence>